<feature type="compositionally biased region" description="Acidic residues" evidence="1">
    <location>
        <begin position="184"/>
        <end position="196"/>
    </location>
</feature>
<dbReference type="EMBL" id="MU858068">
    <property type="protein sequence ID" value="KAK4216417.1"/>
    <property type="molecule type" value="Genomic_DNA"/>
</dbReference>
<protein>
    <submittedName>
        <fullName evidence="2">Uncharacterized protein</fullName>
    </submittedName>
</protein>
<comment type="caution">
    <text evidence="2">The sequence shown here is derived from an EMBL/GenBank/DDBJ whole genome shotgun (WGS) entry which is preliminary data.</text>
</comment>
<proteinExistence type="predicted"/>
<name>A0AAN6YHU9_9PEZI</name>
<dbReference type="AlphaFoldDB" id="A0AAN6YHU9"/>
<dbReference type="Proteomes" id="UP001301769">
    <property type="component" value="Unassembled WGS sequence"/>
</dbReference>
<gene>
    <name evidence="2" type="ORF">QBC37DRAFT_480525</name>
</gene>
<organism evidence="2 3">
    <name type="scientific">Rhypophila decipiens</name>
    <dbReference type="NCBI Taxonomy" id="261697"/>
    <lineage>
        <taxon>Eukaryota</taxon>
        <taxon>Fungi</taxon>
        <taxon>Dikarya</taxon>
        <taxon>Ascomycota</taxon>
        <taxon>Pezizomycotina</taxon>
        <taxon>Sordariomycetes</taxon>
        <taxon>Sordariomycetidae</taxon>
        <taxon>Sordariales</taxon>
        <taxon>Naviculisporaceae</taxon>
        <taxon>Rhypophila</taxon>
    </lineage>
</organism>
<sequence>MASPTSLCFTQASQKFRNKEISEEEYYHNILAHCTGYLHDEDDDGDPSLSHVSSLQSDDAFAYSVQCFMKRKDFIQDIAPLENAFRALDKQDLATIQRAVALLEDNQQQHAKKFLLKILALRALQLGKAEVLKHCLDIGGFPYEAYFEDEADKVHGDEDPETFKVLEESHFRKIYPRKVKVGNEDDDYDMDESDLTAEERDSKERLRAAMTFDKGGEFPVDW</sequence>
<feature type="region of interest" description="Disordered" evidence="1">
    <location>
        <begin position="182"/>
        <end position="202"/>
    </location>
</feature>
<evidence type="ECO:0000313" key="2">
    <source>
        <dbReference type="EMBL" id="KAK4216417.1"/>
    </source>
</evidence>
<accession>A0AAN6YHU9</accession>
<keyword evidence="3" id="KW-1185">Reference proteome</keyword>
<evidence type="ECO:0000256" key="1">
    <source>
        <dbReference type="SAM" id="MobiDB-lite"/>
    </source>
</evidence>
<reference evidence="2" key="1">
    <citation type="journal article" date="2023" name="Mol. Phylogenet. Evol.">
        <title>Genome-scale phylogeny and comparative genomics of the fungal order Sordariales.</title>
        <authorList>
            <person name="Hensen N."/>
            <person name="Bonometti L."/>
            <person name="Westerberg I."/>
            <person name="Brannstrom I.O."/>
            <person name="Guillou S."/>
            <person name="Cros-Aarteil S."/>
            <person name="Calhoun S."/>
            <person name="Haridas S."/>
            <person name="Kuo A."/>
            <person name="Mondo S."/>
            <person name="Pangilinan J."/>
            <person name="Riley R."/>
            <person name="LaButti K."/>
            <person name="Andreopoulos B."/>
            <person name="Lipzen A."/>
            <person name="Chen C."/>
            <person name="Yan M."/>
            <person name="Daum C."/>
            <person name="Ng V."/>
            <person name="Clum A."/>
            <person name="Steindorff A."/>
            <person name="Ohm R.A."/>
            <person name="Martin F."/>
            <person name="Silar P."/>
            <person name="Natvig D.O."/>
            <person name="Lalanne C."/>
            <person name="Gautier V."/>
            <person name="Ament-Velasquez S.L."/>
            <person name="Kruys A."/>
            <person name="Hutchinson M.I."/>
            <person name="Powell A.J."/>
            <person name="Barry K."/>
            <person name="Miller A.N."/>
            <person name="Grigoriev I.V."/>
            <person name="Debuchy R."/>
            <person name="Gladieux P."/>
            <person name="Hiltunen Thoren M."/>
            <person name="Johannesson H."/>
        </authorList>
    </citation>
    <scope>NUCLEOTIDE SEQUENCE</scope>
    <source>
        <strain evidence="2">PSN293</strain>
    </source>
</reference>
<evidence type="ECO:0000313" key="3">
    <source>
        <dbReference type="Proteomes" id="UP001301769"/>
    </source>
</evidence>
<reference evidence="2" key="2">
    <citation type="submission" date="2023-05" db="EMBL/GenBank/DDBJ databases">
        <authorList>
            <consortium name="Lawrence Berkeley National Laboratory"/>
            <person name="Steindorff A."/>
            <person name="Hensen N."/>
            <person name="Bonometti L."/>
            <person name="Westerberg I."/>
            <person name="Brannstrom I.O."/>
            <person name="Guillou S."/>
            <person name="Cros-Aarteil S."/>
            <person name="Calhoun S."/>
            <person name="Haridas S."/>
            <person name="Kuo A."/>
            <person name="Mondo S."/>
            <person name="Pangilinan J."/>
            <person name="Riley R."/>
            <person name="Labutti K."/>
            <person name="Andreopoulos B."/>
            <person name="Lipzen A."/>
            <person name="Chen C."/>
            <person name="Yanf M."/>
            <person name="Daum C."/>
            <person name="Ng V."/>
            <person name="Clum A."/>
            <person name="Ohm R."/>
            <person name="Martin F."/>
            <person name="Silar P."/>
            <person name="Natvig D."/>
            <person name="Lalanne C."/>
            <person name="Gautier V."/>
            <person name="Ament-Velasquez S.L."/>
            <person name="Kruys A."/>
            <person name="Hutchinson M.I."/>
            <person name="Powell A.J."/>
            <person name="Barry K."/>
            <person name="Miller A.N."/>
            <person name="Grigoriev I.V."/>
            <person name="Debuchy R."/>
            <person name="Gladieux P."/>
            <person name="Thoren M.H."/>
            <person name="Johannesson H."/>
        </authorList>
    </citation>
    <scope>NUCLEOTIDE SEQUENCE</scope>
    <source>
        <strain evidence="2">PSN293</strain>
    </source>
</reference>